<dbReference type="RefSeq" id="WP_225740664.1">
    <property type="nucleotide sequence ID" value="NZ_AQHF01000018.1"/>
</dbReference>
<evidence type="ECO:0000256" key="4">
    <source>
        <dbReference type="ARBA" id="ARBA00022691"/>
    </source>
</evidence>
<dbReference type="SUPFAM" id="SSF53335">
    <property type="entry name" value="S-adenosyl-L-methionine-dependent methyltransferases"/>
    <property type="match status" value="1"/>
</dbReference>
<sequence length="561" mass="64765">MSATVERYEHVECRKSEGAHYTPQKLSQFVASRILEKSNNKKKLTIADPAIGDAELILSLLETIGEGVEVEVFGFDVNAESIELSKRRIHQYFPNVKINLINGDFLDFCLNVGTCLEDISIPKFDLIIANPPYIRTQVLGSEKAQILAKNFGLKGRVDIYQAFLVGMSKCLEEDGIAGVIVSNRFLTTKGTGELRKSLFSLYDIYNIWDFGDTKLFEAAVLPAVLLFSLKSENNISETEFSSIYESTEESNLYADTPVDAVLLDGIVKCANGKSYQVKRGKLVFDSEPKDIWRIQDKDSEKWLDHIKNNTWAEFGDIGKIRVGVKTTADNVFIKDFWKEETGFEPELLKPLITHHVAGRFKQAKGETKKILYTHEVREGKKKAIDIEQYPISKEYLLQHREQLEARNYVIKAKRNWYEIWVPQNPKLWLEKKIVFRDICEEPTFWIDDKKSVVNGDCYWMTNETYSKSDDILWLILAVANSKFIEKFYDIKFNNKLYSNKRRFISQYVEKFPLPDPDSKISLKMINMAKEIFNEENQEKSDSIQAKLNELVWEAFYLPIES</sequence>
<dbReference type="Proteomes" id="UP000660708">
    <property type="component" value="Unassembled WGS sequence"/>
</dbReference>
<dbReference type="InterPro" id="IPR029063">
    <property type="entry name" value="SAM-dependent_MTases_sf"/>
</dbReference>
<dbReference type="InterPro" id="IPR002052">
    <property type="entry name" value="DNA_methylase_N6_adenine_CS"/>
</dbReference>
<dbReference type="EMBL" id="AQHF01000018">
    <property type="protein sequence ID" value="MBE0344953.1"/>
    <property type="molecule type" value="Genomic_DNA"/>
</dbReference>
<dbReference type="Pfam" id="PF07669">
    <property type="entry name" value="Eco57I"/>
    <property type="match status" value="1"/>
</dbReference>
<dbReference type="PANTHER" id="PTHR33841">
    <property type="entry name" value="DNA METHYLTRANSFERASE YEEA-RELATED"/>
    <property type="match status" value="1"/>
</dbReference>
<proteinExistence type="predicted"/>
<name>A0A8I0MT52_9GAMM</name>
<evidence type="ECO:0000259" key="8">
    <source>
        <dbReference type="Pfam" id="PF07669"/>
    </source>
</evidence>
<dbReference type="GO" id="GO:0009307">
    <property type="term" value="P:DNA restriction-modification system"/>
    <property type="evidence" value="ECO:0007669"/>
    <property type="project" value="UniProtKB-KW"/>
</dbReference>
<keyword evidence="5" id="KW-0680">Restriction system</keyword>
<dbReference type="GO" id="GO:0009007">
    <property type="term" value="F:site-specific DNA-methyltransferase (adenine-specific) activity"/>
    <property type="evidence" value="ECO:0007669"/>
    <property type="project" value="UniProtKB-EC"/>
</dbReference>
<gene>
    <name evidence="10" type="ORF">PPEP_a2650</name>
</gene>
<evidence type="ECO:0000256" key="5">
    <source>
        <dbReference type="ARBA" id="ARBA00022747"/>
    </source>
</evidence>
<evidence type="ECO:0000256" key="7">
    <source>
        <dbReference type="ARBA" id="ARBA00047942"/>
    </source>
</evidence>
<evidence type="ECO:0000259" key="9">
    <source>
        <dbReference type="Pfam" id="PF12950"/>
    </source>
</evidence>
<dbReference type="GO" id="GO:0003677">
    <property type="term" value="F:DNA binding"/>
    <property type="evidence" value="ECO:0007669"/>
    <property type="project" value="UniProtKB-KW"/>
</dbReference>
<dbReference type="Gene3D" id="3.40.50.150">
    <property type="entry name" value="Vaccinia Virus protein VP39"/>
    <property type="match status" value="1"/>
</dbReference>
<dbReference type="PRINTS" id="PR00507">
    <property type="entry name" value="N12N6MTFRASE"/>
</dbReference>
<keyword evidence="6" id="KW-0238">DNA-binding</keyword>
<organism evidence="10 11">
    <name type="scientific">Pseudoalteromonas peptidolytica F12-50-A1</name>
    <dbReference type="NCBI Taxonomy" id="1315280"/>
    <lineage>
        <taxon>Bacteria</taxon>
        <taxon>Pseudomonadati</taxon>
        <taxon>Pseudomonadota</taxon>
        <taxon>Gammaproteobacteria</taxon>
        <taxon>Alteromonadales</taxon>
        <taxon>Pseudoalteromonadaceae</taxon>
        <taxon>Pseudoalteromonas</taxon>
    </lineage>
</organism>
<dbReference type="AlphaFoldDB" id="A0A8I0MT52"/>
<feature type="domain" description="Type II methyltransferase M.TaqI-like" evidence="8">
    <location>
        <begin position="119"/>
        <end position="216"/>
    </location>
</feature>
<evidence type="ECO:0000256" key="2">
    <source>
        <dbReference type="ARBA" id="ARBA00022603"/>
    </source>
</evidence>
<dbReference type="GO" id="GO:0032259">
    <property type="term" value="P:methylation"/>
    <property type="evidence" value="ECO:0007669"/>
    <property type="project" value="UniProtKB-KW"/>
</dbReference>
<reference evidence="10 11" key="1">
    <citation type="submission" date="2015-06" db="EMBL/GenBank/DDBJ databases">
        <title>Genome sequence of Pseudoalteromonas peptidolytica.</title>
        <authorList>
            <person name="Xie B.-B."/>
            <person name="Rong J.-C."/>
            <person name="Qin Q.-L."/>
            <person name="Zhang Y.-Z."/>
        </authorList>
    </citation>
    <scope>NUCLEOTIDE SEQUENCE [LARGE SCALE GENOMIC DNA]</scope>
    <source>
        <strain evidence="10 11">F12-50-A1</strain>
    </source>
</reference>
<accession>A0A8I0MT52</accession>
<keyword evidence="2" id="KW-0489">Methyltransferase</keyword>
<comment type="catalytic activity">
    <reaction evidence="7">
        <text>a 2'-deoxyadenosine in DNA + S-adenosyl-L-methionine = an N(6)-methyl-2'-deoxyadenosine in DNA + S-adenosyl-L-homocysteine + H(+)</text>
        <dbReference type="Rhea" id="RHEA:15197"/>
        <dbReference type="Rhea" id="RHEA-COMP:12418"/>
        <dbReference type="Rhea" id="RHEA-COMP:12419"/>
        <dbReference type="ChEBI" id="CHEBI:15378"/>
        <dbReference type="ChEBI" id="CHEBI:57856"/>
        <dbReference type="ChEBI" id="CHEBI:59789"/>
        <dbReference type="ChEBI" id="CHEBI:90615"/>
        <dbReference type="ChEBI" id="CHEBI:90616"/>
        <dbReference type="EC" id="2.1.1.72"/>
    </reaction>
</comment>
<keyword evidence="3" id="KW-0808">Transferase</keyword>
<dbReference type="EC" id="2.1.1.72" evidence="1"/>
<evidence type="ECO:0000256" key="1">
    <source>
        <dbReference type="ARBA" id="ARBA00011900"/>
    </source>
</evidence>
<dbReference type="InterPro" id="IPR025931">
    <property type="entry name" value="TaqI_C"/>
</dbReference>
<keyword evidence="4" id="KW-0949">S-adenosyl-L-methionine</keyword>
<evidence type="ECO:0000256" key="3">
    <source>
        <dbReference type="ARBA" id="ARBA00022679"/>
    </source>
</evidence>
<evidence type="ECO:0000256" key="6">
    <source>
        <dbReference type="ARBA" id="ARBA00023125"/>
    </source>
</evidence>
<dbReference type="CDD" id="cd02440">
    <property type="entry name" value="AdoMet_MTases"/>
    <property type="match status" value="1"/>
</dbReference>
<dbReference type="PANTHER" id="PTHR33841:SF1">
    <property type="entry name" value="DNA METHYLTRANSFERASE A"/>
    <property type="match status" value="1"/>
</dbReference>
<evidence type="ECO:0000313" key="10">
    <source>
        <dbReference type="EMBL" id="MBE0344953.1"/>
    </source>
</evidence>
<dbReference type="InterPro" id="IPR011639">
    <property type="entry name" value="MethylTrfase_TaqI-like_dom"/>
</dbReference>
<dbReference type="InterPro" id="IPR050953">
    <property type="entry name" value="N4_N6_ade-DNA_methylase"/>
</dbReference>
<keyword evidence="11" id="KW-1185">Reference proteome</keyword>
<protein>
    <recommendedName>
        <fullName evidence="1">site-specific DNA-methyltransferase (adenine-specific)</fullName>
        <ecNumber evidence="1">2.1.1.72</ecNumber>
    </recommendedName>
</protein>
<evidence type="ECO:0000313" key="11">
    <source>
        <dbReference type="Proteomes" id="UP000660708"/>
    </source>
</evidence>
<feature type="domain" description="TaqI-like C-terminal specificity" evidence="9">
    <location>
        <begin position="395"/>
        <end position="513"/>
    </location>
</feature>
<comment type="caution">
    <text evidence="10">The sequence shown here is derived from an EMBL/GenBank/DDBJ whole genome shotgun (WGS) entry which is preliminary data.</text>
</comment>
<dbReference type="PROSITE" id="PS00092">
    <property type="entry name" value="N6_MTASE"/>
    <property type="match status" value="1"/>
</dbReference>
<dbReference type="Pfam" id="PF12950">
    <property type="entry name" value="TaqI_C"/>
    <property type="match status" value="1"/>
</dbReference>